<feature type="transmembrane region" description="Helical" evidence="1">
    <location>
        <begin position="76"/>
        <end position="96"/>
    </location>
</feature>
<dbReference type="NCBIfam" id="NF033688">
    <property type="entry name" value="MG406_fam"/>
    <property type="match status" value="1"/>
</dbReference>
<keyword evidence="1" id="KW-0812">Transmembrane</keyword>
<reference evidence="2 3" key="1">
    <citation type="submission" date="2019-03" db="EMBL/GenBank/DDBJ databases">
        <title>Complete genome sequence of Spiroplasma gladiatoris TG-1 (DSM 22552).</title>
        <authorList>
            <person name="Lin Y.-C."/>
            <person name="Chou L."/>
            <person name="Kuo C.-H."/>
        </authorList>
    </citation>
    <scope>NUCLEOTIDE SEQUENCE [LARGE SCALE GENOMIC DNA]</scope>
    <source>
        <strain evidence="2 3">TG-1</strain>
    </source>
</reference>
<feature type="transmembrane region" description="Helical" evidence="1">
    <location>
        <begin position="43"/>
        <end position="64"/>
    </location>
</feature>
<evidence type="ECO:0000313" key="3">
    <source>
        <dbReference type="Proteomes" id="UP000294309"/>
    </source>
</evidence>
<dbReference type="Proteomes" id="UP000294309">
    <property type="component" value="Chromosome"/>
</dbReference>
<dbReference type="KEGG" id="sgq:SGLAD_v1c00610"/>
<feature type="transmembrane region" description="Helical" evidence="1">
    <location>
        <begin position="102"/>
        <end position="122"/>
    </location>
</feature>
<evidence type="ECO:0000256" key="1">
    <source>
        <dbReference type="SAM" id="Phobius"/>
    </source>
</evidence>
<sequence>MKNMFKDLLKKNKKRILIVLLPVYVVITIALVVLSIYRVISYSWINGFILTLIIGLITYCFLVYSTKKLLETQNPFLFSFFSILRIGLYMVPFIISVYLTEYISYFGVIIGFLISLLFPMILKN</sequence>
<accession>A0A4P7AGK9</accession>
<keyword evidence="3" id="KW-1185">Reference proteome</keyword>
<protein>
    <submittedName>
        <fullName evidence="2">MG406 family protein</fullName>
    </submittedName>
</protein>
<proteinExistence type="predicted"/>
<keyword evidence="1" id="KW-1133">Transmembrane helix</keyword>
<dbReference type="EMBL" id="CP038013">
    <property type="protein sequence ID" value="QBQ07262.1"/>
    <property type="molecule type" value="Genomic_DNA"/>
</dbReference>
<feature type="transmembrane region" description="Helical" evidence="1">
    <location>
        <begin position="16"/>
        <end position="37"/>
    </location>
</feature>
<gene>
    <name evidence="2" type="ORF">SGLAD_v1c00610</name>
</gene>
<organism evidence="2 3">
    <name type="scientific">Spiroplasma gladiatoris</name>
    <dbReference type="NCBI Taxonomy" id="2143"/>
    <lineage>
        <taxon>Bacteria</taxon>
        <taxon>Bacillati</taxon>
        <taxon>Mycoplasmatota</taxon>
        <taxon>Mollicutes</taxon>
        <taxon>Entomoplasmatales</taxon>
        <taxon>Spiroplasmataceae</taxon>
        <taxon>Spiroplasma</taxon>
    </lineage>
</organism>
<name>A0A4P7AGK9_9MOLU</name>
<dbReference type="AlphaFoldDB" id="A0A4P7AGK9"/>
<keyword evidence="1" id="KW-0472">Membrane</keyword>
<evidence type="ECO:0000313" key="2">
    <source>
        <dbReference type="EMBL" id="QBQ07262.1"/>
    </source>
</evidence>